<dbReference type="EMBL" id="LQYI01000046">
    <property type="protein sequence ID" value="KYC69687.1"/>
    <property type="molecule type" value="Genomic_DNA"/>
</dbReference>
<evidence type="ECO:0000313" key="2">
    <source>
        <dbReference type="Proteomes" id="UP000075304"/>
    </source>
</evidence>
<reference evidence="1 2" key="1">
    <citation type="submission" date="2016-01" db="EMBL/GenBank/DDBJ databases">
        <title>Genome Sequences of Twelve Sporeforming Bacillus Species Isolated from Foods.</title>
        <authorList>
            <person name="Berendsen E.M."/>
            <person name="Wells-Bennik M.H."/>
            <person name="Krawcyk A.O."/>
            <person name="De Jong A."/>
            <person name="Holsappel S."/>
            <person name="Eijlander R.T."/>
            <person name="Kuipers O.P."/>
        </authorList>
    </citation>
    <scope>NUCLEOTIDE SEQUENCE [LARGE SCALE GENOMIC DNA]</scope>
    <source>
        <strain evidence="1 2">B4099</strain>
    </source>
</reference>
<organism evidence="1 2">
    <name type="scientific">Heyndrickxia coagulans</name>
    <name type="common">Weizmannia coagulans</name>
    <dbReference type="NCBI Taxonomy" id="1398"/>
    <lineage>
        <taxon>Bacteria</taxon>
        <taxon>Bacillati</taxon>
        <taxon>Bacillota</taxon>
        <taxon>Bacilli</taxon>
        <taxon>Bacillales</taxon>
        <taxon>Bacillaceae</taxon>
        <taxon>Heyndrickxia</taxon>
    </lineage>
</organism>
<protein>
    <submittedName>
        <fullName evidence="1">Uncharacterized protein</fullName>
    </submittedName>
</protein>
<proteinExistence type="predicted"/>
<dbReference type="AlphaFoldDB" id="A0A150KEV6"/>
<dbReference type="Proteomes" id="UP000075304">
    <property type="component" value="Unassembled WGS sequence"/>
</dbReference>
<sequence>MADYSAGFPHDGIVAKVLCKPERRKSPAPTLLILPLLK</sequence>
<dbReference type="PATRIC" id="fig|1398.25.peg.2895"/>
<evidence type="ECO:0000313" key="1">
    <source>
        <dbReference type="EMBL" id="KYC69687.1"/>
    </source>
</evidence>
<name>A0A150KEV6_HEYCO</name>
<gene>
    <name evidence="1" type="ORF">B4099_0316</name>
</gene>
<comment type="caution">
    <text evidence="1">The sequence shown here is derived from an EMBL/GenBank/DDBJ whole genome shotgun (WGS) entry which is preliminary data.</text>
</comment>
<accession>A0A150KEV6</accession>